<dbReference type="InterPro" id="IPR050469">
    <property type="entry name" value="Diguanylate_Cyclase"/>
</dbReference>
<reference evidence="3" key="1">
    <citation type="submission" date="2021-01" db="EMBL/GenBank/DDBJ databases">
        <title>Whole genome shotgun sequence of Actinoplanes rishiriensis NBRC 108556.</title>
        <authorList>
            <person name="Komaki H."/>
            <person name="Tamura T."/>
        </authorList>
    </citation>
    <scope>NUCLEOTIDE SEQUENCE</scope>
    <source>
        <strain evidence="3">NBRC 108556</strain>
    </source>
</reference>
<dbReference type="InterPro" id="IPR029787">
    <property type="entry name" value="Nucleotide_cyclase"/>
</dbReference>
<feature type="domain" description="GGDEF" evidence="2">
    <location>
        <begin position="552"/>
        <end position="673"/>
    </location>
</feature>
<dbReference type="Proteomes" id="UP000636960">
    <property type="component" value="Unassembled WGS sequence"/>
</dbReference>
<dbReference type="PROSITE" id="PS50887">
    <property type="entry name" value="GGDEF"/>
    <property type="match status" value="2"/>
</dbReference>
<dbReference type="SUPFAM" id="SSF55073">
    <property type="entry name" value="Nucleotide cyclase"/>
    <property type="match status" value="2"/>
</dbReference>
<feature type="transmembrane region" description="Helical" evidence="1">
    <location>
        <begin position="371"/>
        <end position="389"/>
    </location>
</feature>
<dbReference type="GO" id="GO:0043709">
    <property type="term" value="P:cell adhesion involved in single-species biofilm formation"/>
    <property type="evidence" value="ECO:0007669"/>
    <property type="project" value="TreeGrafter"/>
</dbReference>
<feature type="transmembrane region" description="Helical" evidence="1">
    <location>
        <begin position="497"/>
        <end position="517"/>
    </location>
</feature>
<keyword evidence="1" id="KW-0472">Membrane</keyword>
<accession>A0A919K280</accession>
<dbReference type="CDD" id="cd01949">
    <property type="entry name" value="GGDEF"/>
    <property type="match status" value="2"/>
</dbReference>
<dbReference type="SMART" id="SM00267">
    <property type="entry name" value="GGDEF"/>
    <property type="match status" value="2"/>
</dbReference>
<dbReference type="InterPro" id="IPR043128">
    <property type="entry name" value="Rev_trsase/Diguanyl_cyclase"/>
</dbReference>
<dbReference type="GO" id="GO:0052621">
    <property type="term" value="F:diguanylate cyclase activity"/>
    <property type="evidence" value="ECO:0007669"/>
    <property type="project" value="TreeGrafter"/>
</dbReference>
<dbReference type="GO" id="GO:1902201">
    <property type="term" value="P:negative regulation of bacterial-type flagellum-dependent cell motility"/>
    <property type="evidence" value="ECO:0007669"/>
    <property type="project" value="TreeGrafter"/>
</dbReference>
<keyword evidence="1" id="KW-1133">Transmembrane helix</keyword>
<dbReference type="PANTHER" id="PTHR45138">
    <property type="entry name" value="REGULATORY COMPONENTS OF SENSORY TRANSDUCTION SYSTEM"/>
    <property type="match status" value="1"/>
</dbReference>
<dbReference type="InterPro" id="IPR000160">
    <property type="entry name" value="GGDEF_dom"/>
</dbReference>
<comment type="caution">
    <text evidence="3">The sequence shown here is derived from an EMBL/GenBank/DDBJ whole genome shotgun (WGS) entry which is preliminary data.</text>
</comment>
<name>A0A919K280_9ACTN</name>
<evidence type="ECO:0000313" key="3">
    <source>
        <dbReference type="EMBL" id="GIE99345.1"/>
    </source>
</evidence>
<dbReference type="RefSeq" id="WP_203786331.1">
    <property type="nucleotide sequence ID" value="NZ_BOMV01000071.1"/>
</dbReference>
<dbReference type="EMBL" id="BOMV01000071">
    <property type="protein sequence ID" value="GIE99345.1"/>
    <property type="molecule type" value="Genomic_DNA"/>
</dbReference>
<feature type="transmembrane region" description="Helical" evidence="1">
    <location>
        <begin position="56"/>
        <end position="77"/>
    </location>
</feature>
<dbReference type="NCBIfam" id="TIGR00254">
    <property type="entry name" value="GGDEF"/>
    <property type="match status" value="2"/>
</dbReference>
<feature type="transmembrane region" description="Helical" evidence="1">
    <location>
        <begin position="132"/>
        <end position="150"/>
    </location>
</feature>
<organism evidence="3 4">
    <name type="scientific">Paractinoplanes rishiriensis</name>
    <dbReference type="NCBI Taxonomy" id="1050105"/>
    <lineage>
        <taxon>Bacteria</taxon>
        <taxon>Bacillati</taxon>
        <taxon>Actinomycetota</taxon>
        <taxon>Actinomycetes</taxon>
        <taxon>Micromonosporales</taxon>
        <taxon>Micromonosporaceae</taxon>
        <taxon>Paractinoplanes</taxon>
    </lineage>
</organism>
<dbReference type="Gene3D" id="3.30.70.270">
    <property type="match status" value="2"/>
</dbReference>
<feature type="transmembrane region" description="Helical" evidence="1">
    <location>
        <begin position="395"/>
        <end position="415"/>
    </location>
</feature>
<evidence type="ECO:0000256" key="1">
    <source>
        <dbReference type="SAM" id="Phobius"/>
    </source>
</evidence>
<dbReference type="AlphaFoldDB" id="A0A919K280"/>
<feature type="transmembrane region" description="Helical" evidence="1">
    <location>
        <begin position="84"/>
        <end position="103"/>
    </location>
</feature>
<feature type="transmembrane region" description="Helical" evidence="1">
    <location>
        <begin position="427"/>
        <end position="443"/>
    </location>
</feature>
<evidence type="ECO:0000259" key="2">
    <source>
        <dbReference type="PROSITE" id="PS50887"/>
    </source>
</evidence>
<feature type="transmembrane region" description="Helical" evidence="1">
    <location>
        <begin position="473"/>
        <end position="491"/>
    </location>
</feature>
<keyword evidence="1" id="KW-0812">Transmembrane</keyword>
<dbReference type="GO" id="GO:0005886">
    <property type="term" value="C:plasma membrane"/>
    <property type="evidence" value="ECO:0007669"/>
    <property type="project" value="TreeGrafter"/>
</dbReference>
<feature type="domain" description="GGDEF" evidence="2">
    <location>
        <begin position="220"/>
        <end position="344"/>
    </location>
</feature>
<protein>
    <recommendedName>
        <fullName evidence="2">GGDEF domain-containing protein</fullName>
    </recommendedName>
</protein>
<gene>
    <name evidence="3" type="ORF">Ari01nite_68100</name>
</gene>
<proteinExistence type="predicted"/>
<feature type="transmembrane region" description="Helical" evidence="1">
    <location>
        <begin position="33"/>
        <end position="50"/>
    </location>
</feature>
<evidence type="ECO:0000313" key="4">
    <source>
        <dbReference type="Proteomes" id="UP000636960"/>
    </source>
</evidence>
<feature type="transmembrane region" description="Helical" evidence="1">
    <location>
        <begin position="156"/>
        <end position="173"/>
    </location>
</feature>
<sequence length="673" mass="70369">MTAREWLVRIRHGCRPHPVPRVRFIRAGARNDMLVPGLFLVYALATSGAPNRPVTLAVAVVMLALSGLAWWQAPVLAAPRVLRLAGPAGTMLHLLGAAALGLLDGGVGSPAGSLVLFALVIVALRAVRPGPFGAVTVVGAGAYGMIWFLGDPGPPGYAPACLLGFGGVAYLCLKHTTALASLRRRLARVSVTDPLTGALNRRGFDERLARDLADAERTGRPMTLLLADLDLFKQVNDQYGHQAGDHLLAALADRLGRELRAPDAVGRIGGDEFAAVLAGLGPAEAAAVVARLRTELAGLAPASIGHACFPADGSTLDELRRAADARVYADKQSRDRRPPSAGAVAAAVEAGMRPAVRVSGGERRHRSVADVGWMSMLGSACGLLYTVVFGEQHRLAVGVLATVLGLAGAFMVAAAGRLSRLRRAREVIFGLAGGQVVVIGGMAALDGGVTGVCALALLCPVPLVALTSPLRVFLPIGALFAAMYVAVAVLFGASSAWFVAMNLGGTALVCAVCAVQGRAAGRRRRRLTVLSRQDPLTEVLNRRGFEQAVAPAHRAVLVLDLDGFKQVNDRHGHEAGDDLLRWVAGTLTANLDRSSVVGRFGGDEFAVLLTTPDPEPVAERLRVALAERTRASIGTAVRGRDGDDFPALYAHADAALYAQKRGARSGECGWLPS</sequence>
<keyword evidence="4" id="KW-1185">Reference proteome</keyword>
<dbReference type="Pfam" id="PF00990">
    <property type="entry name" value="GGDEF"/>
    <property type="match status" value="2"/>
</dbReference>
<dbReference type="PANTHER" id="PTHR45138:SF9">
    <property type="entry name" value="DIGUANYLATE CYCLASE DGCM-RELATED"/>
    <property type="match status" value="1"/>
</dbReference>
<feature type="transmembrane region" description="Helical" evidence="1">
    <location>
        <begin position="109"/>
        <end position="127"/>
    </location>
</feature>